<sequence>MPTAPTIIDATAPPDTVTAEALLDLPAANPKKTMPVSSMSVAIPAHKVLLTSRLPPSGSLLSPAVKSNTPSTRPLVSKNRDNTSSVTDTSILTNSSTNQFSSQEVIMEGVTNVHGPQVKRGPTKQVTPTPMRRNIKALMATLDIEFVDSCSLACFAGSSGSFYLGVNEDIIRSVPMS</sequence>
<dbReference type="Proteomes" id="UP000016934">
    <property type="component" value="Unassembled WGS sequence"/>
</dbReference>
<gene>
    <name evidence="2" type="ORF">COCSADRAFT_23516</name>
</gene>
<feature type="region of interest" description="Disordered" evidence="1">
    <location>
        <begin position="59"/>
        <end position="98"/>
    </location>
</feature>
<protein>
    <submittedName>
        <fullName evidence="2">Uncharacterized protein</fullName>
    </submittedName>
</protein>
<accession>M2RK92</accession>
<evidence type="ECO:0000313" key="2">
    <source>
        <dbReference type="EMBL" id="EMD67089.1"/>
    </source>
</evidence>
<reference evidence="2 3" key="1">
    <citation type="journal article" date="2012" name="PLoS Pathog.">
        <title>Diverse lifestyles and strategies of plant pathogenesis encoded in the genomes of eighteen Dothideomycetes fungi.</title>
        <authorList>
            <person name="Ohm R.A."/>
            <person name="Feau N."/>
            <person name="Henrissat B."/>
            <person name="Schoch C.L."/>
            <person name="Horwitz B.A."/>
            <person name="Barry K.W."/>
            <person name="Condon B.J."/>
            <person name="Copeland A.C."/>
            <person name="Dhillon B."/>
            <person name="Glaser F."/>
            <person name="Hesse C.N."/>
            <person name="Kosti I."/>
            <person name="LaButti K."/>
            <person name="Lindquist E.A."/>
            <person name="Lucas S."/>
            <person name="Salamov A.A."/>
            <person name="Bradshaw R.E."/>
            <person name="Ciuffetti L."/>
            <person name="Hamelin R.C."/>
            <person name="Kema G.H.J."/>
            <person name="Lawrence C."/>
            <person name="Scott J.A."/>
            <person name="Spatafora J.W."/>
            <person name="Turgeon B.G."/>
            <person name="de Wit P.J.G.M."/>
            <person name="Zhong S."/>
            <person name="Goodwin S.B."/>
            <person name="Grigoriev I.V."/>
        </authorList>
    </citation>
    <scope>NUCLEOTIDE SEQUENCE [LARGE SCALE GENOMIC DNA]</scope>
    <source>
        <strain evidence="3">ND90Pr / ATCC 201652</strain>
    </source>
</reference>
<feature type="compositionally biased region" description="Polar residues" evidence="1">
    <location>
        <begin position="82"/>
        <end position="98"/>
    </location>
</feature>
<dbReference type="AlphaFoldDB" id="M2RK92"/>
<evidence type="ECO:0000313" key="3">
    <source>
        <dbReference type="Proteomes" id="UP000016934"/>
    </source>
</evidence>
<dbReference type="KEGG" id="bsc:COCSADRAFT_23516"/>
<dbReference type="RefSeq" id="XP_007696428.1">
    <property type="nucleotide sequence ID" value="XM_007698238.1"/>
</dbReference>
<feature type="compositionally biased region" description="Polar residues" evidence="1">
    <location>
        <begin position="65"/>
        <end position="74"/>
    </location>
</feature>
<reference evidence="3" key="2">
    <citation type="journal article" date="2013" name="PLoS Genet.">
        <title>Comparative genome structure, secondary metabolite, and effector coding capacity across Cochliobolus pathogens.</title>
        <authorList>
            <person name="Condon B.J."/>
            <person name="Leng Y."/>
            <person name="Wu D."/>
            <person name="Bushley K.E."/>
            <person name="Ohm R.A."/>
            <person name="Otillar R."/>
            <person name="Martin J."/>
            <person name="Schackwitz W."/>
            <person name="Grimwood J."/>
            <person name="MohdZainudin N."/>
            <person name="Xue C."/>
            <person name="Wang R."/>
            <person name="Manning V.A."/>
            <person name="Dhillon B."/>
            <person name="Tu Z.J."/>
            <person name="Steffenson B.J."/>
            <person name="Salamov A."/>
            <person name="Sun H."/>
            <person name="Lowry S."/>
            <person name="LaButti K."/>
            <person name="Han J."/>
            <person name="Copeland A."/>
            <person name="Lindquist E."/>
            <person name="Barry K."/>
            <person name="Schmutz J."/>
            <person name="Baker S.E."/>
            <person name="Ciuffetti L.M."/>
            <person name="Grigoriev I.V."/>
            <person name="Zhong S."/>
            <person name="Turgeon B.G."/>
        </authorList>
    </citation>
    <scope>NUCLEOTIDE SEQUENCE [LARGE SCALE GENOMIC DNA]</scope>
    <source>
        <strain evidence="3">ND90Pr / ATCC 201652</strain>
    </source>
</reference>
<proteinExistence type="predicted"/>
<dbReference type="GeneID" id="19134857"/>
<dbReference type="HOGENOM" id="CLU_1517740_0_0_1"/>
<organism evidence="2 3">
    <name type="scientific">Cochliobolus sativus (strain ND90Pr / ATCC 201652)</name>
    <name type="common">Common root rot and spot blotch fungus</name>
    <name type="synonym">Bipolaris sorokiniana</name>
    <dbReference type="NCBI Taxonomy" id="665912"/>
    <lineage>
        <taxon>Eukaryota</taxon>
        <taxon>Fungi</taxon>
        <taxon>Dikarya</taxon>
        <taxon>Ascomycota</taxon>
        <taxon>Pezizomycotina</taxon>
        <taxon>Dothideomycetes</taxon>
        <taxon>Pleosporomycetidae</taxon>
        <taxon>Pleosporales</taxon>
        <taxon>Pleosporineae</taxon>
        <taxon>Pleosporaceae</taxon>
        <taxon>Bipolaris</taxon>
    </lineage>
</organism>
<evidence type="ECO:0000256" key="1">
    <source>
        <dbReference type="SAM" id="MobiDB-lite"/>
    </source>
</evidence>
<keyword evidence="3" id="KW-1185">Reference proteome</keyword>
<dbReference type="EMBL" id="KB445639">
    <property type="protein sequence ID" value="EMD67089.1"/>
    <property type="molecule type" value="Genomic_DNA"/>
</dbReference>
<name>M2RK92_COCSN</name>